<gene>
    <name evidence="3" type="ORF">B193_0983</name>
</gene>
<feature type="signal peptide" evidence="1">
    <location>
        <begin position="1"/>
        <end position="29"/>
    </location>
</feature>
<proteinExistence type="predicted"/>
<dbReference type="Gene3D" id="2.40.128.130">
    <property type="entry name" value="Autotransporter beta-domain"/>
    <property type="match status" value="1"/>
</dbReference>
<dbReference type="EMBL" id="ALAO01000080">
    <property type="protein sequence ID" value="EKO40305.1"/>
    <property type="molecule type" value="Genomic_DNA"/>
</dbReference>
<dbReference type="SUPFAM" id="SSF103515">
    <property type="entry name" value="Autotransporter"/>
    <property type="match status" value="1"/>
</dbReference>
<evidence type="ECO:0000259" key="2">
    <source>
        <dbReference type="PROSITE" id="PS51208"/>
    </source>
</evidence>
<evidence type="ECO:0000313" key="3">
    <source>
        <dbReference type="EMBL" id="EKO40305.1"/>
    </source>
</evidence>
<dbReference type="AlphaFoldDB" id="K6GTQ9"/>
<dbReference type="InterPro" id="IPR005546">
    <property type="entry name" value="Autotransporte_beta"/>
</dbReference>
<dbReference type="SMART" id="SM00869">
    <property type="entry name" value="Autotransporter"/>
    <property type="match status" value="1"/>
</dbReference>
<dbReference type="PROSITE" id="PS51208">
    <property type="entry name" value="AUTOTRANSPORTER"/>
    <property type="match status" value="1"/>
</dbReference>
<feature type="chain" id="PRO_5003895081" evidence="1">
    <location>
        <begin position="30"/>
        <end position="942"/>
    </location>
</feature>
<organism evidence="3 4">
    <name type="scientific">Solidesulfovibrio magneticus str. Maddingley MBC34</name>
    <dbReference type="NCBI Taxonomy" id="1206767"/>
    <lineage>
        <taxon>Bacteria</taxon>
        <taxon>Pseudomonadati</taxon>
        <taxon>Thermodesulfobacteriota</taxon>
        <taxon>Desulfovibrionia</taxon>
        <taxon>Desulfovibrionales</taxon>
        <taxon>Desulfovibrionaceae</taxon>
        <taxon>Solidesulfovibrio</taxon>
    </lineage>
</organism>
<dbReference type="Pfam" id="PF03797">
    <property type="entry name" value="Autotransporter"/>
    <property type="match status" value="1"/>
</dbReference>
<dbReference type="InterPro" id="IPR036709">
    <property type="entry name" value="Autotransporte_beta_dom_sf"/>
</dbReference>
<feature type="domain" description="Autotransporter" evidence="2">
    <location>
        <begin position="666"/>
        <end position="942"/>
    </location>
</feature>
<accession>K6GTQ9</accession>
<evidence type="ECO:0000313" key="4">
    <source>
        <dbReference type="Proteomes" id="UP000006272"/>
    </source>
</evidence>
<comment type="caution">
    <text evidence="3">The sequence shown here is derived from an EMBL/GenBank/DDBJ whole genome shotgun (WGS) entry which is preliminary data.</text>
</comment>
<evidence type="ECO:0000256" key="1">
    <source>
        <dbReference type="SAM" id="SignalP"/>
    </source>
</evidence>
<sequence length="942" mass="95284">MRTPRAVLRPVTVLVLLLCLMAASRPARTDDSAAAYDAAVVEAKAHAADPGPWTVSNLKVIAGPGSGDGNAYVDGKVVAATFTKSSYYTSAYPGQTMTVYGQPATSATWVTVGGELQSYLTSQGVTFANVKLETSRVLGMSQTNSNDAVAELLVSPDVNTIQRPTKDPSVAGQPASLGSAAAFVRPVGMTDAAYGNFVAYYNSWEAAAYGSSNFPWTQLGYTYRWGLGPTLADIRGLSEFIVLGGTRYSVYAVYSLGSYLYTAGSGSGDFRVTGDLDTLWAGRQFQPRGNSVVIEAGATVSGGQGLLISSPGYTVSNAGTITGTTKDKYGLGGTADVAVLFLGREAVPGSLAEPYGRTNTLLNAGSIDSPGTAVMALAGDTVVINSGTISGGAAAVVTGDGADRLELRGGTVSGRVDLGGGQDSLIATGASTLAFALAPQGTSAAPVQNVESVSLGPQTVLSLTFDPSGYVAAGQRYAIVSGGTVSLPDSGLTVTSNLPMVRFTAAADASGLAVTGWRDPGWYTRSLANPSLGAALDAAAATVRPAMEGLVGVLDHSPDPAGAGSRLLPGPQTRSMALAVDGASAFAAAFAERLDGLRGRGGATGLAAPGFYGHGAGLGDLDALGRLAVAGQPAALAEPWRAAVPGGGPAVRATPSDNGPGLPQTTAEGPVEAFATLYGGQGQGVSSGDAPGYASTSTGAMGGLGIRALPGLRLGLVGGYAWTGADYFTGRGRSDDNVWRAGAYAALDAGPWTLDALAAYGWHTARTSRPVWDSVAESKGTMGEWLGFVRAARRFDLGGGLAVEPFAVGQLVSLRRDAATESGAGAANLLVAADTSLSLTSVAGLRLEKTFEFGDWRLTPEVLGGWKHEYGDPAPRVAAALAGAPDAPFAASGGAVDRDQARFGVGLKLWGTGGAAVAARFDGTAGGTRANYGLSLGLRFGF</sequence>
<dbReference type="PATRIC" id="fig|1206767.3.peg.948"/>
<name>K6GTQ9_9BACT</name>
<keyword evidence="1" id="KW-0732">Signal</keyword>
<dbReference type="Proteomes" id="UP000006272">
    <property type="component" value="Unassembled WGS sequence"/>
</dbReference>
<protein>
    <submittedName>
        <fullName evidence="3">Putative autotransporter protein</fullName>
    </submittedName>
</protein>
<reference evidence="3 4" key="1">
    <citation type="submission" date="2012-07" db="EMBL/GenBank/DDBJ databases">
        <title>Draft genome sequence of Desulfovibrio magneticus str. Maddingley MBC34 obtained from a metagenomic sequence of a methanogenic enrichment isolated from coal-seam formation water in Victoria, Australia.</title>
        <authorList>
            <person name="Greenfield P."/>
            <person name="Hendry P."/>
            <person name="Li D."/>
            <person name="Rosewarne C.P."/>
            <person name="Tran-Dinh N."/>
            <person name="Elbourne L.D.H."/>
            <person name="Paulsen I.T."/>
            <person name="Midgley D.J."/>
        </authorList>
    </citation>
    <scope>NUCLEOTIDE SEQUENCE [LARGE SCALE GENOMIC DNA]</scope>
    <source>
        <strain evidence="4">Maddingley MBC34</strain>
    </source>
</reference>